<accession>A0A4P6YB01</accession>
<proteinExistence type="predicted"/>
<keyword evidence="2" id="KW-1185">Reference proteome</keyword>
<evidence type="ECO:0000313" key="2">
    <source>
        <dbReference type="Proteomes" id="UP000291124"/>
    </source>
</evidence>
<organism evidence="1 2">
    <name type="scientific">Flavobacterium nackdongense</name>
    <dbReference type="NCBI Taxonomy" id="2547394"/>
    <lineage>
        <taxon>Bacteria</taxon>
        <taxon>Pseudomonadati</taxon>
        <taxon>Bacteroidota</taxon>
        <taxon>Flavobacteriia</taxon>
        <taxon>Flavobacteriales</taxon>
        <taxon>Flavobacteriaceae</taxon>
        <taxon>Flavobacterium</taxon>
    </lineage>
</organism>
<protein>
    <submittedName>
        <fullName evidence="1">Uncharacterized protein</fullName>
    </submittedName>
</protein>
<name>A0A4P6YB01_9FLAO</name>
<reference evidence="2" key="1">
    <citation type="submission" date="2019-03" db="EMBL/GenBank/DDBJ databases">
        <title>Flavobacterium sp.</title>
        <authorList>
            <person name="Kim H."/>
        </authorList>
    </citation>
    <scope>NUCLEOTIDE SEQUENCE [LARGE SCALE GENOMIC DNA]</scope>
    <source>
        <strain evidence="2">GS13</strain>
    </source>
</reference>
<sequence length="101" mass="12456">MTNSERFPEAWKVYNDCVRKWEETDLIEYPEGWKYGIPNPKNPKEYLYSNCPGKLFMKFKNLFYQKDEIIGLRKFLWELEMMEGKITTREYESNMEFINRF</sequence>
<dbReference type="RefSeq" id="WP_133275358.1">
    <property type="nucleotide sequence ID" value="NZ_CP037933.1"/>
</dbReference>
<dbReference type="Proteomes" id="UP000291124">
    <property type="component" value="Chromosome"/>
</dbReference>
<dbReference type="KEGG" id="fnk:E1750_03090"/>
<gene>
    <name evidence="1" type="ORF">E1750_03090</name>
</gene>
<dbReference type="EMBL" id="CP037933">
    <property type="protein sequence ID" value="QBN17827.1"/>
    <property type="molecule type" value="Genomic_DNA"/>
</dbReference>
<dbReference type="AlphaFoldDB" id="A0A4P6YB01"/>
<evidence type="ECO:0000313" key="1">
    <source>
        <dbReference type="EMBL" id="QBN17827.1"/>
    </source>
</evidence>